<dbReference type="Gene3D" id="3.10.50.40">
    <property type="match status" value="1"/>
</dbReference>
<feature type="domain" description="PpiC" evidence="13">
    <location>
        <begin position="277"/>
        <end position="379"/>
    </location>
</feature>
<dbReference type="EMBL" id="CP042806">
    <property type="protein sequence ID" value="QEE28778.1"/>
    <property type="molecule type" value="Genomic_DNA"/>
</dbReference>
<keyword evidence="4 12" id="KW-0812">Transmembrane</keyword>
<organism evidence="14 15">
    <name type="scientific">Terriglobus albidus</name>
    <dbReference type="NCBI Taxonomy" id="1592106"/>
    <lineage>
        <taxon>Bacteria</taxon>
        <taxon>Pseudomonadati</taxon>
        <taxon>Acidobacteriota</taxon>
        <taxon>Terriglobia</taxon>
        <taxon>Terriglobales</taxon>
        <taxon>Acidobacteriaceae</taxon>
        <taxon>Terriglobus</taxon>
    </lineage>
</organism>
<keyword evidence="3" id="KW-0997">Cell inner membrane</keyword>
<evidence type="ECO:0000256" key="2">
    <source>
        <dbReference type="ARBA" id="ARBA00022475"/>
    </source>
</evidence>
<evidence type="ECO:0000256" key="8">
    <source>
        <dbReference type="ARBA" id="ARBA00038408"/>
    </source>
</evidence>
<dbReference type="InterPro" id="IPR046357">
    <property type="entry name" value="PPIase_dom_sf"/>
</dbReference>
<evidence type="ECO:0000256" key="11">
    <source>
        <dbReference type="PROSITE-ProRule" id="PRU00278"/>
    </source>
</evidence>
<evidence type="ECO:0000256" key="3">
    <source>
        <dbReference type="ARBA" id="ARBA00022519"/>
    </source>
</evidence>
<dbReference type="RefSeq" id="WP_147647975.1">
    <property type="nucleotide sequence ID" value="NZ_CP042806.1"/>
</dbReference>
<evidence type="ECO:0000256" key="5">
    <source>
        <dbReference type="ARBA" id="ARBA00022989"/>
    </source>
</evidence>
<evidence type="ECO:0000259" key="13">
    <source>
        <dbReference type="PROSITE" id="PS50198"/>
    </source>
</evidence>
<sequence length="650" mass="69977">MIRILQKDNRLTKALFAVIIGAAVVTMVITLVPGIFDNDATTSGIYASVRRPGVFGRFGQAEDIPTTQVNAIAERQLQAQRLPDFALPFMAQRVAQGLIQRAVLKQEAARLHLEVTESDVRNELRTRYAQIFFPGGNFIGEEKYKQLITSQGISVSDFEKDVRDSLLLDRLQSTITGGVTVSDNAVREAFRKQGLKVKFDYALISADDLKKSLNPTDAELEAFFKTNAARYATAVPEARKLSYIAFDVSSLPGGRPQISDADIQSYYNQHLAEYKVDAQVKVRHILISVAPGSDAKTDAAAKAKAESLQKQVKGGADFAKLAKENSDDPGSKERGGDLGMVRKGQMVPEFEKQSFSTPVGQTSDVFKTQFGYHFLQVTEKQDERTKPLAEVKDTIRPILEQQKVGGAMQNFANQLAAEAAKQGLAGAAAAHGLKVQTTDYLGADGVIAGVPDGSSMLSKAFSTVKGAAPVSVATGEGFAIFQVDDIHAAHAPAFADWKSHVADDYKADKVPQLLNAKLKALADRAKLLNDLKKAAAEEKITVKTSDLVDAAGSVPDVGSMSGPASAAFDLPKGGVSGPINSGANGIVLAVVEKQEPTAEEIAKNFSRTRDAMLNQQRQEVFSVYVTKLVEDYEKAGAIKLNKQAAQTGLQ</sequence>
<evidence type="ECO:0000256" key="10">
    <source>
        <dbReference type="ARBA" id="ARBA00042775"/>
    </source>
</evidence>
<dbReference type="OrthoDB" id="14196at2"/>
<dbReference type="PROSITE" id="PS01096">
    <property type="entry name" value="PPIC_PPIASE_1"/>
    <property type="match status" value="1"/>
</dbReference>
<keyword evidence="15" id="KW-1185">Reference proteome</keyword>
<dbReference type="KEGG" id="talb:FTW19_12665"/>
<keyword evidence="11 14" id="KW-0413">Isomerase</keyword>
<dbReference type="InterPro" id="IPR023058">
    <property type="entry name" value="PPIase_PpiC_CS"/>
</dbReference>
<dbReference type="PANTHER" id="PTHR47529">
    <property type="entry name" value="PEPTIDYL-PROLYL CIS-TRANS ISOMERASE D"/>
    <property type="match status" value="1"/>
</dbReference>
<keyword evidence="6 12" id="KW-0472">Membrane</keyword>
<evidence type="ECO:0000256" key="12">
    <source>
        <dbReference type="SAM" id="Phobius"/>
    </source>
</evidence>
<dbReference type="InterPro" id="IPR052029">
    <property type="entry name" value="PpiD_chaperone"/>
</dbReference>
<dbReference type="Gene3D" id="1.10.4030.10">
    <property type="entry name" value="Porin chaperone SurA, peptide-binding domain"/>
    <property type="match status" value="1"/>
</dbReference>
<dbReference type="SUPFAM" id="SSF109998">
    <property type="entry name" value="Triger factor/SurA peptide-binding domain-like"/>
    <property type="match status" value="1"/>
</dbReference>
<proteinExistence type="inferred from homology"/>
<dbReference type="PANTHER" id="PTHR47529:SF1">
    <property type="entry name" value="PERIPLASMIC CHAPERONE PPID"/>
    <property type="match status" value="1"/>
</dbReference>
<evidence type="ECO:0000256" key="4">
    <source>
        <dbReference type="ARBA" id="ARBA00022692"/>
    </source>
</evidence>
<keyword evidence="11" id="KW-0697">Rotamase</keyword>
<reference evidence="14 15" key="1">
    <citation type="submission" date="2019-08" db="EMBL/GenBank/DDBJ databases">
        <title>Complete genome sequence of Terriglobus albidus strain ORNL.</title>
        <authorList>
            <person name="Podar M."/>
        </authorList>
    </citation>
    <scope>NUCLEOTIDE SEQUENCE [LARGE SCALE GENOMIC DNA]</scope>
    <source>
        <strain evidence="14 15">ORNL</strain>
    </source>
</reference>
<feature type="transmembrane region" description="Helical" evidence="12">
    <location>
        <begin position="12"/>
        <end position="36"/>
    </location>
</feature>
<dbReference type="Proteomes" id="UP000321820">
    <property type="component" value="Chromosome"/>
</dbReference>
<name>A0A5B9E9I2_9BACT</name>
<evidence type="ECO:0000256" key="9">
    <source>
        <dbReference type="ARBA" id="ARBA00040743"/>
    </source>
</evidence>
<gene>
    <name evidence="14" type="ORF">FTW19_12665</name>
</gene>
<dbReference type="Pfam" id="PF13616">
    <property type="entry name" value="Rotamase_3"/>
    <property type="match status" value="1"/>
</dbReference>
<keyword evidence="2" id="KW-1003">Cell membrane</keyword>
<dbReference type="GO" id="GO:0003755">
    <property type="term" value="F:peptidyl-prolyl cis-trans isomerase activity"/>
    <property type="evidence" value="ECO:0007669"/>
    <property type="project" value="UniProtKB-KW"/>
</dbReference>
<dbReference type="InterPro" id="IPR027304">
    <property type="entry name" value="Trigger_fact/SurA_dom_sf"/>
</dbReference>
<keyword evidence="5 12" id="KW-1133">Transmembrane helix</keyword>
<dbReference type="InterPro" id="IPR000297">
    <property type="entry name" value="PPIase_PpiC"/>
</dbReference>
<comment type="similarity">
    <text evidence="8">Belongs to the PpiD chaperone family.</text>
</comment>
<protein>
    <recommendedName>
        <fullName evidence="9">Periplasmic chaperone PpiD</fullName>
    </recommendedName>
    <alternativeName>
        <fullName evidence="10">Periplasmic folding chaperone</fullName>
    </alternativeName>
</protein>
<comment type="subcellular location">
    <subcellularLocation>
        <location evidence="1">Cell inner membrane</location>
        <topology evidence="1">Single-pass type II membrane protein</topology>
        <orientation evidence="1">Periplasmic side</orientation>
    </subcellularLocation>
</comment>
<dbReference type="AlphaFoldDB" id="A0A5B9E9I2"/>
<dbReference type="SUPFAM" id="SSF54534">
    <property type="entry name" value="FKBP-like"/>
    <property type="match status" value="1"/>
</dbReference>
<keyword evidence="7" id="KW-0143">Chaperone</keyword>
<evidence type="ECO:0000256" key="1">
    <source>
        <dbReference type="ARBA" id="ARBA00004382"/>
    </source>
</evidence>
<evidence type="ECO:0000256" key="7">
    <source>
        <dbReference type="ARBA" id="ARBA00023186"/>
    </source>
</evidence>
<evidence type="ECO:0000313" key="15">
    <source>
        <dbReference type="Proteomes" id="UP000321820"/>
    </source>
</evidence>
<evidence type="ECO:0000256" key="6">
    <source>
        <dbReference type="ARBA" id="ARBA00023136"/>
    </source>
</evidence>
<dbReference type="Pfam" id="PF13624">
    <property type="entry name" value="SurA_N_3"/>
    <property type="match status" value="1"/>
</dbReference>
<evidence type="ECO:0000313" key="14">
    <source>
        <dbReference type="EMBL" id="QEE28778.1"/>
    </source>
</evidence>
<accession>A0A5B9E9I2</accession>
<dbReference type="GO" id="GO:0005886">
    <property type="term" value="C:plasma membrane"/>
    <property type="evidence" value="ECO:0007669"/>
    <property type="project" value="UniProtKB-SubCell"/>
</dbReference>
<dbReference type="PROSITE" id="PS50198">
    <property type="entry name" value="PPIC_PPIASE_2"/>
    <property type="match status" value="1"/>
</dbReference>